<name>A0A679J4C7_9HYPH</name>
<reference evidence="1" key="1">
    <citation type="submission" date="2019-12" db="EMBL/GenBank/DDBJ databases">
        <authorList>
            <person name="Cremers G."/>
        </authorList>
    </citation>
    <scope>NUCLEOTIDE SEQUENCE</scope>
    <source>
        <strain evidence="1">Mbul1</strain>
    </source>
</reference>
<accession>A0A679J4C7</accession>
<dbReference type="EMBL" id="LR743504">
    <property type="protein sequence ID" value="CAA2101602.1"/>
    <property type="molecule type" value="Genomic_DNA"/>
</dbReference>
<gene>
    <name evidence="1" type="ORF">MBUL_01259</name>
</gene>
<dbReference type="AlphaFoldDB" id="A0A679J4C7"/>
<organism evidence="1">
    <name type="scientific">Methylobacterium bullatum</name>
    <dbReference type="NCBI Taxonomy" id="570505"/>
    <lineage>
        <taxon>Bacteria</taxon>
        <taxon>Pseudomonadati</taxon>
        <taxon>Pseudomonadota</taxon>
        <taxon>Alphaproteobacteria</taxon>
        <taxon>Hyphomicrobiales</taxon>
        <taxon>Methylobacteriaceae</taxon>
        <taxon>Methylobacterium</taxon>
    </lineage>
</organism>
<proteinExistence type="predicted"/>
<evidence type="ECO:0000313" key="1">
    <source>
        <dbReference type="EMBL" id="CAA2101602.1"/>
    </source>
</evidence>
<sequence>MNDNEHAVYAIAPELGGWTVYDTKTLEPALVKNVRQVGLGREAAHAIADALNAMERTAPGSSLARPDGPP</sequence>
<protein>
    <submittedName>
        <fullName evidence="1">Uncharacterized protein</fullName>
    </submittedName>
</protein>